<name>A0A0R3PYU4_ANGCS</name>
<dbReference type="PANTHER" id="PTHR13430:SF4">
    <property type="entry name" value="AUTOPHAGY-RELATED PROTEIN 13"/>
    <property type="match status" value="1"/>
</dbReference>
<feature type="compositionally biased region" description="Acidic residues" evidence="4">
    <location>
        <begin position="408"/>
        <end position="417"/>
    </location>
</feature>
<dbReference type="STRING" id="334426.A0A0R3PYU4"/>
<dbReference type="GO" id="GO:1990316">
    <property type="term" value="C:Atg1/ULK1 kinase complex"/>
    <property type="evidence" value="ECO:0007669"/>
    <property type="project" value="TreeGrafter"/>
</dbReference>
<dbReference type="OMA" id="NMPFANL"/>
<dbReference type="GO" id="GO:0034727">
    <property type="term" value="P:piecemeal microautophagy of the nucleus"/>
    <property type="evidence" value="ECO:0007669"/>
    <property type="project" value="TreeGrafter"/>
</dbReference>
<sequence>MRTSSSSSLATAAVLDEVVAGSSSTTVPSENPEYMRTLRQYGRYFSTRLVQVVVQSRTNEKFNLECTLPSNSPDWFNLRIDELGEVSAQVKRSISRTFSIDEEDQQTKWANDIRSQLYLQLSVMLRSAMVAARMTPLHRYYVKKQSCDTFVILYKLGEGLSELDLGTEAKRLELGRFPTPAGAFRLEVAYRTQMERALSPRDGHESPNQPATSPPDPTNQALTPARSRSTSLASDGDPASGSPKPKQHLVVPKNMPFANLLTVSYTGVLFPLPEEAVGRKKCPSESAIAEGNGHTPSRCGSFSRLLGDAAVTAAASTSKAENKEVDEENRSNTGSSICKQLKQMNDDNPEVGNAESEEAAKTNVELDSSERTLVDRDSDSQSGSVHKGDKCVEDQSESVTTIKHSDGDPDEVIGTSDDDSFVKIPLFGRTSGEAAQEGELDVHLTEFMTSCKAPPPLLAVPQEWDTLNDIQSLLEQFSLKQSVFDKFVAEVREHGDGND</sequence>
<dbReference type="AlphaFoldDB" id="A0A0R3PYU4"/>
<evidence type="ECO:0000256" key="1">
    <source>
        <dbReference type="ARBA" id="ARBA00004329"/>
    </source>
</evidence>
<feature type="compositionally biased region" description="Polar residues" evidence="4">
    <location>
        <begin position="218"/>
        <end position="233"/>
    </location>
</feature>
<protein>
    <submittedName>
        <fullName evidence="7">Autophagy-related protein 13</fullName>
    </submittedName>
</protein>
<organism evidence="7">
    <name type="scientific">Angiostrongylus costaricensis</name>
    <name type="common">Nematode worm</name>
    <dbReference type="NCBI Taxonomy" id="334426"/>
    <lineage>
        <taxon>Eukaryota</taxon>
        <taxon>Metazoa</taxon>
        <taxon>Ecdysozoa</taxon>
        <taxon>Nematoda</taxon>
        <taxon>Chromadorea</taxon>
        <taxon>Rhabditida</taxon>
        <taxon>Rhabditina</taxon>
        <taxon>Rhabditomorpha</taxon>
        <taxon>Strongyloidea</taxon>
        <taxon>Metastrongylidae</taxon>
        <taxon>Angiostrongylus</taxon>
    </lineage>
</organism>
<evidence type="ECO:0000256" key="2">
    <source>
        <dbReference type="ARBA" id="ARBA00007341"/>
    </source>
</evidence>
<feature type="region of interest" description="Disordered" evidence="4">
    <location>
        <begin position="198"/>
        <end position="250"/>
    </location>
</feature>
<dbReference type="PANTHER" id="PTHR13430">
    <property type="match status" value="1"/>
</dbReference>
<dbReference type="Proteomes" id="UP000267027">
    <property type="component" value="Unassembled WGS sequence"/>
</dbReference>
<reference evidence="7" key="1">
    <citation type="submission" date="2016-04" db="UniProtKB">
        <authorList>
            <consortium name="WormBaseParasite"/>
        </authorList>
    </citation>
    <scope>IDENTIFICATION</scope>
</reference>
<dbReference type="InterPro" id="IPR040182">
    <property type="entry name" value="ATG13"/>
</dbReference>
<evidence type="ECO:0000313" key="6">
    <source>
        <dbReference type="Proteomes" id="UP000267027"/>
    </source>
</evidence>
<comment type="subcellular location">
    <subcellularLocation>
        <location evidence="1">Preautophagosomal structure</location>
    </subcellularLocation>
</comment>
<reference evidence="5 6" key="2">
    <citation type="submission" date="2018-11" db="EMBL/GenBank/DDBJ databases">
        <authorList>
            <consortium name="Pathogen Informatics"/>
        </authorList>
    </citation>
    <scope>NUCLEOTIDE SEQUENCE [LARGE SCALE GENOMIC DNA]</scope>
    <source>
        <strain evidence="5 6">Costa Rica</strain>
    </source>
</reference>
<dbReference type="GO" id="GO:0034497">
    <property type="term" value="P:protein localization to phagophore assembly site"/>
    <property type="evidence" value="ECO:0007669"/>
    <property type="project" value="TreeGrafter"/>
</dbReference>
<keyword evidence="3" id="KW-0072">Autophagy</keyword>
<evidence type="ECO:0000313" key="5">
    <source>
        <dbReference type="EMBL" id="VDM63221.1"/>
    </source>
</evidence>
<comment type="similarity">
    <text evidence="2">Belongs to the ATG13 family. Metazoan subfamily.</text>
</comment>
<evidence type="ECO:0000256" key="3">
    <source>
        <dbReference type="ARBA" id="ARBA00023006"/>
    </source>
</evidence>
<dbReference type="OrthoDB" id="70161at2759"/>
<accession>A0A0R3PYU4</accession>
<dbReference type="GO" id="GO:0000423">
    <property type="term" value="P:mitophagy"/>
    <property type="evidence" value="ECO:0007669"/>
    <property type="project" value="TreeGrafter"/>
</dbReference>
<proteinExistence type="inferred from homology"/>
<feature type="region of interest" description="Disordered" evidence="4">
    <location>
        <begin position="315"/>
        <end position="417"/>
    </location>
</feature>
<gene>
    <name evidence="5" type="ORF">ACOC_LOCUS11636</name>
</gene>
<dbReference type="EMBL" id="UYYA01004744">
    <property type="protein sequence ID" value="VDM63221.1"/>
    <property type="molecule type" value="Genomic_DNA"/>
</dbReference>
<dbReference type="InterPro" id="IPR036570">
    <property type="entry name" value="HORMA_dom_sf"/>
</dbReference>
<dbReference type="Gene3D" id="3.30.900.10">
    <property type="entry name" value="HORMA domain"/>
    <property type="match status" value="2"/>
</dbReference>
<dbReference type="GO" id="GO:0000407">
    <property type="term" value="C:phagophore assembly site"/>
    <property type="evidence" value="ECO:0007669"/>
    <property type="project" value="UniProtKB-SubCell"/>
</dbReference>
<evidence type="ECO:0000313" key="7">
    <source>
        <dbReference type="WBParaSite" id="ACOC_0001163501-mRNA-1"/>
    </source>
</evidence>
<dbReference type="WBParaSite" id="ACOC_0001163501-mRNA-1">
    <property type="protein sequence ID" value="ACOC_0001163501-mRNA-1"/>
    <property type="gene ID" value="ACOC_0001163501"/>
</dbReference>
<dbReference type="GO" id="GO:0005829">
    <property type="term" value="C:cytosol"/>
    <property type="evidence" value="ECO:0007669"/>
    <property type="project" value="TreeGrafter"/>
</dbReference>
<keyword evidence="6" id="KW-1185">Reference proteome</keyword>
<evidence type="ECO:0000256" key="4">
    <source>
        <dbReference type="SAM" id="MobiDB-lite"/>
    </source>
</evidence>
<feature type="compositionally biased region" description="Basic and acidic residues" evidence="4">
    <location>
        <begin position="368"/>
        <end position="379"/>
    </location>
</feature>